<dbReference type="KEGG" id="cef:CE2108"/>
<dbReference type="HOGENOM" id="CLU_1486689_0_0_11"/>
<dbReference type="InterPro" id="IPR027275">
    <property type="entry name" value="PRC-brl_dom"/>
</dbReference>
<dbReference type="STRING" id="196164.gene:10742536"/>
<dbReference type="Proteomes" id="UP000001409">
    <property type="component" value="Chromosome"/>
</dbReference>
<dbReference type="OrthoDB" id="3712018at2"/>
<name>Q8FNN6_COREF</name>
<evidence type="ECO:0000256" key="1">
    <source>
        <dbReference type="SAM" id="MobiDB-lite"/>
    </source>
</evidence>
<accession>Q8FNN6</accession>
<dbReference type="eggNOG" id="COG3861">
    <property type="taxonomic scope" value="Bacteria"/>
</dbReference>
<keyword evidence="4" id="KW-1185">Reference proteome</keyword>
<evidence type="ECO:0000313" key="4">
    <source>
        <dbReference type="Proteomes" id="UP000001409"/>
    </source>
</evidence>
<reference evidence="3 4" key="1">
    <citation type="journal article" date="2003" name="Genome Res.">
        <title>Comparative complete genome sequence analysis of the amino acid replacements responsible for the thermostability of Corynebacterium efficiens.</title>
        <authorList>
            <person name="Nishio Y."/>
            <person name="Nakamura Y."/>
            <person name="Kawarabayasi Y."/>
            <person name="Usuda Y."/>
            <person name="Kimura E."/>
            <person name="Sugimoto S."/>
            <person name="Matsui K."/>
            <person name="Yamagishi A."/>
            <person name="Kikuchi H."/>
            <person name="Ikeo K."/>
            <person name="Gojobori T."/>
        </authorList>
    </citation>
    <scope>NUCLEOTIDE SEQUENCE [LARGE SCALE GENOMIC DNA]</scope>
    <source>
        <strain evidence="4">DSM 44549 / YS-314 / AJ 12310 / JCM 11189 / NBRC 100395</strain>
    </source>
</reference>
<dbReference type="InterPro" id="IPR014747">
    <property type="entry name" value="Bac_photo_RC_H_C"/>
</dbReference>
<proteinExistence type="predicted"/>
<evidence type="ECO:0000259" key="2">
    <source>
        <dbReference type="Pfam" id="PF05239"/>
    </source>
</evidence>
<dbReference type="AlphaFoldDB" id="Q8FNN6"/>
<evidence type="ECO:0000313" key="3">
    <source>
        <dbReference type="EMBL" id="BAC18918.1"/>
    </source>
</evidence>
<dbReference type="GO" id="GO:0030077">
    <property type="term" value="C:plasma membrane light-harvesting complex"/>
    <property type="evidence" value="ECO:0007669"/>
    <property type="project" value="InterPro"/>
</dbReference>
<dbReference type="RefSeq" id="WP_006768111.1">
    <property type="nucleotide sequence ID" value="NC_004369.1"/>
</dbReference>
<feature type="domain" description="PRC-barrel" evidence="2">
    <location>
        <begin position="7"/>
        <end position="76"/>
    </location>
</feature>
<feature type="region of interest" description="Disordered" evidence="1">
    <location>
        <begin position="136"/>
        <end position="181"/>
    </location>
</feature>
<feature type="compositionally biased region" description="Basic and acidic residues" evidence="1">
    <location>
        <begin position="152"/>
        <end position="173"/>
    </location>
</feature>
<dbReference type="GO" id="GO:0019684">
    <property type="term" value="P:photosynthesis, light reaction"/>
    <property type="evidence" value="ECO:0007669"/>
    <property type="project" value="InterPro"/>
</dbReference>
<dbReference type="Pfam" id="PF05239">
    <property type="entry name" value="PRC"/>
    <property type="match status" value="1"/>
</dbReference>
<organism evidence="3 4">
    <name type="scientific">Corynebacterium efficiens (strain DSM 44549 / YS-314 / AJ 12310 / JCM 11189 / NBRC 100395)</name>
    <dbReference type="NCBI Taxonomy" id="196164"/>
    <lineage>
        <taxon>Bacteria</taxon>
        <taxon>Bacillati</taxon>
        <taxon>Actinomycetota</taxon>
        <taxon>Actinomycetes</taxon>
        <taxon>Mycobacteriales</taxon>
        <taxon>Corynebacteriaceae</taxon>
        <taxon>Corynebacterium</taxon>
    </lineage>
</organism>
<sequence length="181" mass="19860">MSEHTDKYEIVSLLDASAYDNSGHKLGAVEGVFLNDDTGLPTFVEVHHGLFGRHSSLVPLRGAKLEAHKLHLGFSKDAIKDAPDIDPESGLSTLEQDEIFAHYGVTDASDATYFHPELPELPDGAEVGIRDETTGVSLPGDHFAFQGQQAEQPRDAKTRERDAADSMAESERIRLRRHSGR</sequence>
<dbReference type="InterPro" id="IPR011033">
    <property type="entry name" value="PRC_barrel-like_sf"/>
</dbReference>
<protein>
    <recommendedName>
        <fullName evidence="2">PRC-barrel domain-containing protein</fullName>
    </recommendedName>
</protein>
<dbReference type="Gene3D" id="3.90.50.10">
    <property type="entry name" value="Photosynthetic Reaction Center, subunit H, domain 2"/>
    <property type="match status" value="1"/>
</dbReference>
<dbReference type="SUPFAM" id="SSF50346">
    <property type="entry name" value="PRC-barrel domain"/>
    <property type="match status" value="1"/>
</dbReference>
<dbReference type="EMBL" id="BA000035">
    <property type="protein sequence ID" value="BAC18918.1"/>
    <property type="molecule type" value="Genomic_DNA"/>
</dbReference>
<accession>C8NQ70</accession>